<feature type="compositionally biased region" description="Basic and acidic residues" evidence="1">
    <location>
        <begin position="83"/>
        <end position="92"/>
    </location>
</feature>
<dbReference type="AlphaFoldDB" id="A0A2T8IG89"/>
<sequence>MLDEAGLHLQDTTSSPMKSPKEESIGPAKPSAQKQLIMESVGTSGEKGIPPPPPQYVSPRDKKRMKRAAAKEAVTSPTKNKAGSREEDRRSQ</sequence>
<proteinExistence type="predicted"/>
<dbReference type="Proteomes" id="UP000243499">
    <property type="component" value="Chromosome 6"/>
</dbReference>
<organism evidence="2">
    <name type="scientific">Panicum hallii</name>
    <dbReference type="NCBI Taxonomy" id="206008"/>
    <lineage>
        <taxon>Eukaryota</taxon>
        <taxon>Viridiplantae</taxon>
        <taxon>Streptophyta</taxon>
        <taxon>Embryophyta</taxon>
        <taxon>Tracheophyta</taxon>
        <taxon>Spermatophyta</taxon>
        <taxon>Magnoliopsida</taxon>
        <taxon>Liliopsida</taxon>
        <taxon>Poales</taxon>
        <taxon>Poaceae</taxon>
        <taxon>PACMAD clade</taxon>
        <taxon>Panicoideae</taxon>
        <taxon>Panicodae</taxon>
        <taxon>Paniceae</taxon>
        <taxon>Panicinae</taxon>
        <taxon>Panicum</taxon>
        <taxon>Panicum sect. Panicum</taxon>
    </lineage>
</organism>
<gene>
    <name evidence="2" type="ORF">PAHAL_6G143200</name>
</gene>
<protein>
    <submittedName>
        <fullName evidence="2">Uncharacterized protein</fullName>
    </submittedName>
</protein>
<evidence type="ECO:0000256" key="1">
    <source>
        <dbReference type="SAM" id="MobiDB-lite"/>
    </source>
</evidence>
<evidence type="ECO:0000313" key="2">
    <source>
        <dbReference type="EMBL" id="PVH36690.1"/>
    </source>
</evidence>
<feature type="region of interest" description="Disordered" evidence="1">
    <location>
        <begin position="1"/>
        <end position="92"/>
    </location>
</feature>
<name>A0A2T8IG89_9POAL</name>
<accession>A0A2T8IG89</accession>
<dbReference type="Gramene" id="PVH36690">
    <property type="protein sequence ID" value="PVH36690"/>
    <property type="gene ID" value="PAHAL_6G143200"/>
</dbReference>
<reference evidence="2" key="1">
    <citation type="submission" date="2018-04" db="EMBL/GenBank/DDBJ databases">
        <title>WGS assembly of Panicum hallii.</title>
        <authorList>
            <person name="Lovell J."/>
            <person name="Jenkins J."/>
            <person name="Lowry D."/>
            <person name="Mamidi S."/>
            <person name="Sreedasyam A."/>
            <person name="Weng X."/>
            <person name="Barry K."/>
            <person name="Bonette J."/>
            <person name="Campitelli B."/>
            <person name="Daum C."/>
            <person name="Gordon S."/>
            <person name="Gould B."/>
            <person name="Lipzen A."/>
            <person name="Macqueen A."/>
            <person name="Palacio-Mejia J."/>
            <person name="Plott C."/>
            <person name="Shakirov E."/>
            <person name="Shu S."/>
            <person name="Yoshinaga Y."/>
            <person name="Zane M."/>
            <person name="Rokhsar D."/>
            <person name="Grimwood J."/>
            <person name="Schmutz J."/>
            <person name="Juenger T."/>
        </authorList>
    </citation>
    <scope>NUCLEOTIDE SEQUENCE [LARGE SCALE GENOMIC DNA]</scope>
    <source>
        <strain evidence="2">FIL2</strain>
    </source>
</reference>
<dbReference type="EMBL" id="CM008051">
    <property type="protein sequence ID" value="PVH36690.1"/>
    <property type="molecule type" value="Genomic_DNA"/>
</dbReference>